<evidence type="ECO:0000313" key="7">
    <source>
        <dbReference type="EMBL" id="RNB79037.1"/>
    </source>
</evidence>
<feature type="active site" description="Charge relay system" evidence="5">
    <location>
        <position position="279"/>
    </location>
</feature>
<evidence type="ECO:0000256" key="3">
    <source>
        <dbReference type="ARBA" id="ARBA00022801"/>
    </source>
</evidence>
<evidence type="ECO:0000256" key="1">
    <source>
        <dbReference type="ARBA" id="ARBA00011073"/>
    </source>
</evidence>
<dbReference type="Pfam" id="PF00082">
    <property type="entry name" value="Peptidase_S8"/>
    <property type="match status" value="1"/>
</dbReference>
<organism evidence="7 8">
    <name type="scientific">Brevibacillus panacihumi</name>
    <dbReference type="NCBI Taxonomy" id="497735"/>
    <lineage>
        <taxon>Bacteria</taxon>
        <taxon>Bacillati</taxon>
        <taxon>Bacillota</taxon>
        <taxon>Bacilli</taxon>
        <taxon>Bacillales</taxon>
        <taxon>Paenibacillaceae</taxon>
        <taxon>Brevibacillus</taxon>
    </lineage>
</organism>
<dbReference type="GO" id="GO:0006508">
    <property type="term" value="P:proteolysis"/>
    <property type="evidence" value="ECO:0007669"/>
    <property type="project" value="UniProtKB-KW"/>
</dbReference>
<evidence type="ECO:0000259" key="6">
    <source>
        <dbReference type="Pfam" id="PF00082"/>
    </source>
</evidence>
<dbReference type="InterPro" id="IPR015500">
    <property type="entry name" value="Peptidase_S8_subtilisin-rel"/>
</dbReference>
<dbReference type="InterPro" id="IPR023828">
    <property type="entry name" value="Peptidase_S8_Ser-AS"/>
</dbReference>
<evidence type="ECO:0000256" key="2">
    <source>
        <dbReference type="ARBA" id="ARBA00022670"/>
    </source>
</evidence>
<feature type="domain" description="Peptidase S8/S53" evidence="6">
    <location>
        <begin position="88"/>
        <end position="298"/>
    </location>
</feature>
<evidence type="ECO:0000256" key="4">
    <source>
        <dbReference type="ARBA" id="ARBA00022825"/>
    </source>
</evidence>
<keyword evidence="2 5" id="KW-0645">Protease</keyword>
<comment type="caution">
    <text evidence="7">The sequence shown here is derived from an EMBL/GenBank/DDBJ whole genome shotgun (WGS) entry which is preliminary data.</text>
</comment>
<keyword evidence="4 5" id="KW-0720">Serine protease</keyword>
<feature type="active site" description="Charge relay system" evidence="5">
    <location>
        <position position="95"/>
    </location>
</feature>
<dbReference type="AlphaFoldDB" id="A0A3M8CUU8"/>
<accession>A0A3M8CUU8</accession>
<dbReference type="PRINTS" id="PR00723">
    <property type="entry name" value="SUBTILISIN"/>
</dbReference>
<feature type="active site" description="Charge relay system" evidence="5">
    <location>
        <position position="122"/>
    </location>
</feature>
<sequence length="350" mass="38412">MHLICSCQHFLKEENVQLIQNVARLIHKAKLAPVYIIEADSPKQIRQLNLFDEVREASTFFVADDARLYPPVSNDALFRKLNAVGWGGMKVAVLDTGVRPEQVSVSFSKDFTGYGNIIVHNHGTRVAKIINHFSPRAFIESYKIGHHGNDIKEGFIFMALDEVMEHEVDLVNLSISFQRHCKGSCELCNYINAFVDATGSTVVVAAGNDGQYSFSTIGCPGAAEKVITVGAVDPSKMLADFSSIGEPGFDKPNILAPGYVDITMRFTSGFAIESDTGTSYAAPVITGILSSLFSIYPDRAQIITKMYETCESIGMPRHEQGFGLLDLDRLVEVCLNDDAISRASSRQKST</sequence>
<proteinExistence type="inferred from homology"/>
<dbReference type="PANTHER" id="PTHR43806:SF11">
    <property type="entry name" value="CEREVISIN-RELATED"/>
    <property type="match status" value="1"/>
</dbReference>
<dbReference type="GO" id="GO:0004252">
    <property type="term" value="F:serine-type endopeptidase activity"/>
    <property type="evidence" value="ECO:0007669"/>
    <property type="project" value="UniProtKB-UniRule"/>
</dbReference>
<dbReference type="EMBL" id="RHHT01000020">
    <property type="protein sequence ID" value="RNB79037.1"/>
    <property type="molecule type" value="Genomic_DNA"/>
</dbReference>
<name>A0A3M8CUU8_9BACL</name>
<keyword evidence="3 5" id="KW-0378">Hydrolase</keyword>
<dbReference type="InterPro" id="IPR000209">
    <property type="entry name" value="Peptidase_S8/S53_dom"/>
</dbReference>
<dbReference type="PANTHER" id="PTHR43806">
    <property type="entry name" value="PEPTIDASE S8"/>
    <property type="match status" value="1"/>
</dbReference>
<dbReference type="InterPro" id="IPR036852">
    <property type="entry name" value="Peptidase_S8/S53_dom_sf"/>
</dbReference>
<protein>
    <recommendedName>
        <fullName evidence="6">Peptidase S8/S53 domain-containing protein</fullName>
    </recommendedName>
</protein>
<reference evidence="7 8" key="1">
    <citation type="submission" date="2018-10" db="EMBL/GenBank/DDBJ databases">
        <title>Phylogenomics of Brevibacillus.</title>
        <authorList>
            <person name="Dunlap C."/>
        </authorList>
    </citation>
    <scope>NUCLEOTIDE SEQUENCE [LARGE SCALE GENOMIC DNA]</scope>
    <source>
        <strain evidence="7 8">JCM 15085</strain>
    </source>
</reference>
<gene>
    <name evidence="7" type="ORF">EDM58_10165</name>
</gene>
<dbReference type="PROSITE" id="PS51892">
    <property type="entry name" value="SUBTILASE"/>
    <property type="match status" value="1"/>
</dbReference>
<dbReference type="InterPro" id="IPR050131">
    <property type="entry name" value="Peptidase_S8_subtilisin-like"/>
</dbReference>
<dbReference type="RefSeq" id="WP_122913256.1">
    <property type="nucleotide sequence ID" value="NZ_RHHT01000020.1"/>
</dbReference>
<dbReference type="Proteomes" id="UP000281915">
    <property type="component" value="Unassembled WGS sequence"/>
</dbReference>
<dbReference type="SUPFAM" id="SSF52743">
    <property type="entry name" value="Subtilisin-like"/>
    <property type="match status" value="1"/>
</dbReference>
<comment type="similarity">
    <text evidence="1 5">Belongs to the peptidase S8 family.</text>
</comment>
<evidence type="ECO:0000313" key="8">
    <source>
        <dbReference type="Proteomes" id="UP000281915"/>
    </source>
</evidence>
<dbReference type="PROSITE" id="PS00138">
    <property type="entry name" value="SUBTILASE_SER"/>
    <property type="match status" value="1"/>
</dbReference>
<dbReference type="Gene3D" id="3.40.50.200">
    <property type="entry name" value="Peptidase S8/S53 domain"/>
    <property type="match status" value="1"/>
</dbReference>
<evidence type="ECO:0000256" key="5">
    <source>
        <dbReference type="PROSITE-ProRule" id="PRU01240"/>
    </source>
</evidence>